<feature type="compositionally biased region" description="Basic and acidic residues" evidence="1">
    <location>
        <begin position="179"/>
        <end position="250"/>
    </location>
</feature>
<dbReference type="EMBL" id="JAIWQS010000003">
    <property type="protein sequence ID" value="KAJ8769125.1"/>
    <property type="molecule type" value="Genomic_DNA"/>
</dbReference>
<protein>
    <recommendedName>
        <fullName evidence="4">Histone deacetylation protein Rxt3</fullName>
    </recommendedName>
</protein>
<feature type="compositionally biased region" description="Basic and acidic residues" evidence="1">
    <location>
        <begin position="290"/>
        <end position="346"/>
    </location>
</feature>
<feature type="compositionally biased region" description="Acidic residues" evidence="1">
    <location>
        <begin position="399"/>
        <end position="412"/>
    </location>
</feature>
<dbReference type="Proteomes" id="UP001159364">
    <property type="component" value="Linkage Group LG03"/>
</dbReference>
<proteinExistence type="predicted"/>
<feature type="compositionally biased region" description="Polar residues" evidence="1">
    <location>
        <begin position="30"/>
        <end position="39"/>
    </location>
</feature>
<feature type="compositionally biased region" description="Basic and acidic residues" evidence="1">
    <location>
        <begin position="257"/>
        <end position="273"/>
    </location>
</feature>
<sequence>MSGSPKRSHEEVGHSSSSKYSYEDVGLNPKLTSTVSNELQPHYEMGPDGRMAKIPHSCFHDANRKSHLLSMHRMPSSSNDLCLDSHPVPYDNRLDRKDSKEHKDHFVENQDPRSEMRNLHSEVKRDSEGTRGEQDGRFWSRGDDSKQTKYKNDTYKVPKTAIKVAKDTFTSWGGQLNWKEPKEYHSGKRYSESPAEHADLRQVARGNSEHPTETERGGASIEKRDHIEAREAVSENKVDVKGEDRFIDKDRKRKEVKHGEWGERDKERSEHKSNMQTGCINNDGKQSAQEGRETGRRERERKGLFKDWENIKEGGKDQMKKESSTRVEKEILQNEKESGDGSKITEQESPSAEQKRQKDFDSLKDLDQEARDRRKERDADLESDGSDKRNILHDKELDDGGAEGEEATEMEGDVFSYGVQQRKRMLRLRGSPQFLNCDPRSMSCTWENEGILHCRILFAAGSLGKSEASSIVYKVGECMQDLIKYWKEYESSQFDNNGGITHNGPTLEIRIPAEHVTATNRQVRGGQLWGTDIYTDDSDLVAVLMHTGFCRPTASPPPPAIQELRATIRVLPPQDSYTSMLRNNVRSRAWGAGIGCSYRVEHCCIVKKGGGTVDVEPCLTYTSAVEPTLAPVAIEKTMTTRAAASNALRQQRFVREVTIQYNLCNEPWIKYSISVVADKGLKKLLYTSVRLKKGEVLYLETHSCRYELCYTGEKMVKATNYTSLHEETEKVHNDHPHSLNGVKSDSDSILIDAFRWSHCKKPLPQKVMRSVGIPLPVEYVEVLEDNLDWEEVQWSQTGVRVAGKEYTLARLHFLSQN</sequence>
<feature type="compositionally biased region" description="Polar residues" evidence="1">
    <location>
        <begin position="274"/>
        <end position="289"/>
    </location>
</feature>
<feature type="region of interest" description="Disordered" evidence="1">
    <location>
        <begin position="177"/>
        <end position="415"/>
    </location>
</feature>
<comment type="caution">
    <text evidence="2">The sequence shown here is derived from an EMBL/GenBank/DDBJ whole genome shotgun (WGS) entry which is preliminary data.</text>
</comment>
<dbReference type="Pfam" id="PF08642">
    <property type="entry name" value="Rxt3"/>
    <property type="match status" value="1"/>
</dbReference>
<dbReference type="AlphaFoldDB" id="A0AAV8TT62"/>
<feature type="region of interest" description="Disordered" evidence="1">
    <location>
        <begin position="1"/>
        <end position="56"/>
    </location>
</feature>
<evidence type="ECO:0000313" key="3">
    <source>
        <dbReference type="Proteomes" id="UP001159364"/>
    </source>
</evidence>
<dbReference type="InterPro" id="IPR013951">
    <property type="entry name" value="Rxt3"/>
</dbReference>
<keyword evidence="3" id="KW-1185">Reference proteome</keyword>
<accession>A0AAV8TT62</accession>
<gene>
    <name evidence="2" type="ORF">K2173_000900</name>
</gene>
<dbReference type="Gene3D" id="2.170.130.20">
    <property type="entry name" value="LCCL-like domain"/>
    <property type="match status" value="1"/>
</dbReference>
<evidence type="ECO:0000313" key="2">
    <source>
        <dbReference type="EMBL" id="KAJ8769125.1"/>
    </source>
</evidence>
<dbReference type="InterPro" id="IPR036609">
    <property type="entry name" value="LCCL_sf"/>
</dbReference>
<evidence type="ECO:0000256" key="1">
    <source>
        <dbReference type="SAM" id="MobiDB-lite"/>
    </source>
</evidence>
<reference evidence="2 3" key="1">
    <citation type="submission" date="2021-09" db="EMBL/GenBank/DDBJ databases">
        <title>Genomic insights and catalytic innovation underlie evolution of tropane alkaloids biosynthesis.</title>
        <authorList>
            <person name="Wang Y.-J."/>
            <person name="Tian T."/>
            <person name="Huang J.-P."/>
            <person name="Huang S.-X."/>
        </authorList>
    </citation>
    <scope>NUCLEOTIDE SEQUENCE [LARGE SCALE GENOMIC DNA]</scope>
    <source>
        <strain evidence="2">KIB-2018</strain>
        <tissue evidence="2">Leaf</tissue>
    </source>
</reference>
<evidence type="ECO:0008006" key="4">
    <source>
        <dbReference type="Google" id="ProtNLM"/>
    </source>
</evidence>
<feature type="region of interest" description="Disordered" evidence="1">
    <location>
        <begin position="92"/>
        <end position="150"/>
    </location>
</feature>
<feature type="compositionally biased region" description="Basic and acidic residues" evidence="1">
    <location>
        <begin position="353"/>
        <end position="398"/>
    </location>
</feature>
<organism evidence="2 3">
    <name type="scientific">Erythroxylum novogranatense</name>
    <dbReference type="NCBI Taxonomy" id="1862640"/>
    <lineage>
        <taxon>Eukaryota</taxon>
        <taxon>Viridiplantae</taxon>
        <taxon>Streptophyta</taxon>
        <taxon>Embryophyta</taxon>
        <taxon>Tracheophyta</taxon>
        <taxon>Spermatophyta</taxon>
        <taxon>Magnoliopsida</taxon>
        <taxon>eudicotyledons</taxon>
        <taxon>Gunneridae</taxon>
        <taxon>Pentapetalae</taxon>
        <taxon>rosids</taxon>
        <taxon>fabids</taxon>
        <taxon>Malpighiales</taxon>
        <taxon>Erythroxylaceae</taxon>
        <taxon>Erythroxylum</taxon>
    </lineage>
</organism>
<dbReference type="SUPFAM" id="SSF69848">
    <property type="entry name" value="LCCL domain"/>
    <property type="match status" value="1"/>
</dbReference>
<name>A0AAV8TT62_9ROSI</name>